<feature type="binding site" evidence="6">
    <location>
        <begin position="1103"/>
        <end position="1106"/>
    </location>
    <ligand>
        <name>GTP</name>
        <dbReference type="ChEBI" id="CHEBI:37565"/>
    </ligand>
</feature>
<gene>
    <name evidence="9" type="ORF">AAE3_LOCUS8571</name>
</gene>
<dbReference type="PANTHER" id="PTHR10218">
    <property type="entry name" value="GTP-BINDING PROTEIN ALPHA SUBUNIT"/>
    <property type="match status" value="1"/>
</dbReference>
<dbReference type="InterPro" id="IPR027417">
    <property type="entry name" value="P-loop_NTPase"/>
</dbReference>
<keyword evidence="10" id="KW-1185">Reference proteome</keyword>
<keyword evidence="2" id="KW-0677">Repeat</keyword>
<dbReference type="GO" id="GO:0007186">
    <property type="term" value="P:G protein-coupled receptor signaling pathway"/>
    <property type="evidence" value="ECO:0007669"/>
    <property type="project" value="InterPro"/>
</dbReference>
<dbReference type="InterPro" id="IPR011025">
    <property type="entry name" value="GproteinA_insert"/>
</dbReference>
<dbReference type="PANTHER" id="PTHR10218:SF242">
    <property type="entry name" value="GUANINE NUCLEOTIDE-BINDING PROTEIN ALPHA-1 SUBUNIT"/>
    <property type="match status" value="1"/>
</dbReference>
<evidence type="ECO:0000256" key="1">
    <source>
        <dbReference type="ARBA" id="ARBA00022723"/>
    </source>
</evidence>
<dbReference type="GO" id="GO:0005737">
    <property type="term" value="C:cytoplasm"/>
    <property type="evidence" value="ECO:0007669"/>
    <property type="project" value="TreeGrafter"/>
</dbReference>
<dbReference type="PRINTS" id="PR00318">
    <property type="entry name" value="GPROTEINA"/>
</dbReference>
<feature type="domain" description="NACHT" evidence="8">
    <location>
        <begin position="75"/>
        <end position="190"/>
    </location>
</feature>
<dbReference type="Proteomes" id="UP000467700">
    <property type="component" value="Unassembled WGS sequence"/>
</dbReference>
<dbReference type="InterPro" id="IPR007111">
    <property type="entry name" value="NACHT_NTPase"/>
</dbReference>
<dbReference type="GO" id="GO:0005834">
    <property type="term" value="C:heterotrimeric G-protein complex"/>
    <property type="evidence" value="ECO:0007669"/>
    <property type="project" value="TreeGrafter"/>
</dbReference>
<evidence type="ECO:0000256" key="3">
    <source>
        <dbReference type="ARBA" id="ARBA00022741"/>
    </source>
</evidence>
<dbReference type="SUPFAM" id="SSF52540">
    <property type="entry name" value="P-loop containing nucleoside triphosphate hydrolases"/>
    <property type="match status" value="2"/>
</dbReference>
<dbReference type="GO" id="GO:0046872">
    <property type="term" value="F:metal ion binding"/>
    <property type="evidence" value="ECO:0007669"/>
    <property type="project" value="UniProtKB-KW"/>
</dbReference>
<dbReference type="GO" id="GO:0005525">
    <property type="term" value="F:GTP binding"/>
    <property type="evidence" value="ECO:0007669"/>
    <property type="project" value="UniProtKB-KW"/>
</dbReference>
<dbReference type="Gene3D" id="3.40.50.300">
    <property type="entry name" value="P-loop containing nucleotide triphosphate hydrolases"/>
    <property type="match status" value="2"/>
</dbReference>
<keyword evidence="4 6" id="KW-0342">GTP-binding</keyword>
<dbReference type="GO" id="GO:0001664">
    <property type="term" value="F:G protein-coupled receptor binding"/>
    <property type="evidence" value="ECO:0007669"/>
    <property type="project" value="TreeGrafter"/>
</dbReference>
<name>A0A8S0X3Y8_CYCAE</name>
<dbReference type="FunFam" id="3.40.50.300:FF:000692">
    <property type="entry name" value="Guanine nucleotide-binding protein subunit alpha"/>
    <property type="match status" value="1"/>
</dbReference>
<proteinExistence type="predicted"/>
<feature type="binding site" evidence="7">
    <location>
        <position position="1015"/>
    </location>
    <ligand>
        <name>Mg(2+)</name>
        <dbReference type="ChEBI" id="CHEBI:18420"/>
    </ligand>
</feature>
<dbReference type="CDD" id="cd00066">
    <property type="entry name" value="G-alpha"/>
    <property type="match status" value="1"/>
</dbReference>
<keyword evidence="7" id="KW-0460">Magnesium</keyword>
<comment type="caution">
    <text evidence="9">The sequence shown here is derived from an EMBL/GenBank/DDBJ whole genome shotgun (WGS) entry which is preliminary data.</text>
</comment>
<dbReference type="SUPFAM" id="SSF47895">
    <property type="entry name" value="Transducin (alpha subunit), insertion domain"/>
    <property type="match status" value="1"/>
</dbReference>
<dbReference type="InterPro" id="IPR056884">
    <property type="entry name" value="NPHP3-like_N"/>
</dbReference>
<feature type="binding site" evidence="6">
    <location>
        <begin position="1034"/>
        <end position="1038"/>
    </location>
    <ligand>
        <name>GTP</name>
        <dbReference type="ChEBI" id="CHEBI:37565"/>
    </ligand>
</feature>
<evidence type="ECO:0000256" key="4">
    <source>
        <dbReference type="ARBA" id="ARBA00023134"/>
    </source>
</evidence>
<dbReference type="Pfam" id="PF00503">
    <property type="entry name" value="G-alpha"/>
    <property type="match status" value="1"/>
</dbReference>
<sequence length="1160" mass="132595">MFHIPHGQVMITGGTFTQYGSSSKELYERFKPHIAANATFDSNDRLDPPRCHPGTRKVLLENLKQWALNSKNSHPVLWLFGPAGSGKTAIARSLAKILAEIQVLGASFFFFKSAETRNNERLFISTISYQLAVRIPDMQQHVEDAIKADPMVFQWSMETQFQHLVLDPITKLFWRSNPSPKLIVIDGLDECVNRDAQCAILKIILTHISALKGHLKFLITEDDIRLFITDMFAEIKQTHLLRGLIEADWPSADAIEKLVEKASVSNFVYARTTMDFIATAYDRPQDRLEIILGLTPTGPESPYKELDELYRYILSAVRTPIGLVLRTLAIALLGTTNKHSTVHGYYGLSELVRDPSFQERILCYRPGTIDLLLLDLRSLVSLRDESAIVPKINFMHTSFSEFLLDRSRSKQHWVDVNQVYRDVELGCLRSLREPKESAVQDWPNHFWEYGIIRYFGPLLWACDYGINNSELRQAVEAYNILPVLEKVAACPPNHSDAGRRVCPVVDHFYTRLKKCQQFMHSRVFEYRVAEFNSWLKRHLDALAPEDPVFDALTLITTAELKWQGDPFRLIRPYTTYDLIEHLIHQPNKTLPCLSAIPRSTASTPVNHIALFMLEEESPNVLAELTLGFLGNKGMSGRHHVDREKLAKLAVRHLSWICAASTTTATGLGTSGCDEPLPIEYECFIYSVIEILDRILPPCLWKSQKWSERAGTTWTPDASSLLSESPHAVKLSALTSFVENHRLRPIVWYSAARFAYSTLEVMLAQCSRARYEEFMASPNRVDRQLLAAEHQDLFSINKKLNQHLQTGQTGFPRLVHFSPSLFIVLKSNAAVGALSDPLTPITPPTPASRDGRLEAEKQLKEQKAKLAAQVKVLLLGSGDSGKSTILKQMRLIHRIPFSPSEIEHYRQLVFDNLTRGLRYLLDAMEDMELKVSEENLAHVELIDGVRDIRDGEPFPMNYYEPLKSLWKDPNVQKAWERGNEAALPENLSYFYSDLDRLFDPHYQPTEQDIIRCRARTIGITETTFTLREHEMLMVDVGGQKSERRKWIHCFQDVTSILFLVSLSGYDQCLVEDKDANQMQDAMTIWDSICHSQWFKQTSIILFLNKNDLFEKKIPTSDIKSFFPDFDGEPGDIKAGRDYFKRRFARLAQKAGRSKEREIYIQ</sequence>
<feature type="binding site" evidence="7">
    <location>
        <position position="882"/>
    </location>
    <ligand>
        <name>Mg(2+)</name>
        <dbReference type="ChEBI" id="CHEBI:18420"/>
    </ligand>
</feature>
<evidence type="ECO:0000256" key="6">
    <source>
        <dbReference type="PIRSR" id="PIRSR601019-1"/>
    </source>
</evidence>
<dbReference type="Gene3D" id="1.10.400.10">
    <property type="entry name" value="GI Alpha 1, domain 2-like"/>
    <property type="match status" value="1"/>
</dbReference>
<keyword evidence="3 6" id="KW-0547">Nucleotide-binding</keyword>
<dbReference type="InterPro" id="IPR001019">
    <property type="entry name" value="Gprotein_alpha_su"/>
</dbReference>
<dbReference type="Pfam" id="PF24883">
    <property type="entry name" value="NPHP3_N"/>
    <property type="match status" value="1"/>
</dbReference>
<evidence type="ECO:0000313" key="9">
    <source>
        <dbReference type="EMBL" id="CAA7266382.1"/>
    </source>
</evidence>
<dbReference type="GO" id="GO:0000750">
    <property type="term" value="P:pheromone-dependent signal transduction involved in conjugation with cellular fusion"/>
    <property type="evidence" value="ECO:0007669"/>
    <property type="project" value="TreeGrafter"/>
</dbReference>
<dbReference type="OrthoDB" id="5817230at2759"/>
<dbReference type="GO" id="GO:0031683">
    <property type="term" value="F:G-protein beta/gamma-subunit complex binding"/>
    <property type="evidence" value="ECO:0007669"/>
    <property type="project" value="InterPro"/>
</dbReference>
<dbReference type="CDD" id="cd00009">
    <property type="entry name" value="AAA"/>
    <property type="match status" value="1"/>
</dbReference>
<dbReference type="PROSITE" id="PS50837">
    <property type="entry name" value="NACHT"/>
    <property type="match status" value="1"/>
</dbReference>
<evidence type="ECO:0000313" key="10">
    <source>
        <dbReference type="Proteomes" id="UP000467700"/>
    </source>
</evidence>
<dbReference type="EMBL" id="CACVBS010000054">
    <property type="protein sequence ID" value="CAA7266382.1"/>
    <property type="molecule type" value="Genomic_DNA"/>
</dbReference>
<evidence type="ECO:0000256" key="2">
    <source>
        <dbReference type="ARBA" id="ARBA00022737"/>
    </source>
</evidence>
<organism evidence="9 10">
    <name type="scientific">Cyclocybe aegerita</name>
    <name type="common">Black poplar mushroom</name>
    <name type="synonym">Agrocybe aegerita</name>
    <dbReference type="NCBI Taxonomy" id="1973307"/>
    <lineage>
        <taxon>Eukaryota</taxon>
        <taxon>Fungi</taxon>
        <taxon>Dikarya</taxon>
        <taxon>Basidiomycota</taxon>
        <taxon>Agaricomycotina</taxon>
        <taxon>Agaricomycetes</taxon>
        <taxon>Agaricomycetidae</taxon>
        <taxon>Agaricales</taxon>
        <taxon>Agaricineae</taxon>
        <taxon>Bolbitiaceae</taxon>
        <taxon>Cyclocybe</taxon>
    </lineage>
</organism>
<dbReference type="PROSITE" id="PS51882">
    <property type="entry name" value="G_ALPHA"/>
    <property type="match status" value="1"/>
</dbReference>
<dbReference type="GO" id="GO:0003924">
    <property type="term" value="F:GTPase activity"/>
    <property type="evidence" value="ECO:0007669"/>
    <property type="project" value="InterPro"/>
</dbReference>
<dbReference type="SMART" id="SM00275">
    <property type="entry name" value="G_alpha"/>
    <property type="match status" value="1"/>
</dbReference>
<dbReference type="AlphaFoldDB" id="A0A8S0X3Y8"/>
<protein>
    <recommendedName>
        <fullName evidence="8">NACHT domain-containing protein</fullName>
    </recommendedName>
</protein>
<evidence type="ECO:0000256" key="7">
    <source>
        <dbReference type="PIRSR" id="PIRSR601019-2"/>
    </source>
</evidence>
<evidence type="ECO:0000259" key="8">
    <source>
        <dbReference type="PROSITE" id="PS50837"/>
    </source>
</evidence>
<accession>A0A8S0X3Y8</accession>
<evidence type="ECO:0000256" key="5">
    <source>
        <dbReference type="ARBA" id="ARBA00023224"/>
    </source>
</evidence>
<keyword evidence="5" id="KW-0807">Transducer</keyword>
<keyword evidence="1 7" id="KW-0479">Metal-binding</keyword>
<reference evidence="9 10" key="1">
    <citation type="submission" date="2020-01" db="EMBL/GenBank/DDBJ databases">
        <authorList>
            <person name="Gupta K D."/>
        </authorList>
    </citation>
    <scope>NUCLEOTIDE SEQUENCE [LARGE SCALE GENOMIC DNA]</scope>
</reference>